<dbReference type="PANTHER" id="PTHR42732:SF1">
    <property type="entry name" value="BETA-MANNOSIDASE"/>
    <property type="match status" value="1"/>
</dbReference>
<dbReference type="SUPFAM" id="SSF51445">
    <property type="entry name" value="(Trans)glycosidases"/>
    <property type="match status" value="1"/>
</dbReference>
<dbReference type="InterPro" id="IPR023230">
    <property type="entry name" value="Glyco_hydro_2_CS"/>
</dbReference>
<proteinExistence type="inferred from homology"/>
<dbReference type="PANTHER" id="PTHR42732">
    <property type="entry name" value="BETA-GALACTOSIDASE"/>
    <property type="match status" value="1"/>
</dbReference>
<feature type="domain" description="Malectin" evidence="9">
    <location>
        <begin position="727"/>
        <end position="844"/>
    </location>
</feature>
<dbReference type="Gene3D" id="2.60.120.430">
    <property type="entry name" value="Galactose-binding lectin"/>
    <property type="match status" value="1"/>
</dbReference>
<dbReference type="Pfam" id="PF11721">
    <property type="entry name" value="Malectin"/>
    <property type="match status" value="1"/>
</dbReference>
<dbReference type="HOGENOM" id="CLU_006501_5_0_10"/>
<dbReference type="InterPro" id="IPR006104">
    <property type="entry name" value="Glyco_hydro_2_N"/>
</dbReference>
<dbReference type="AlphaFoldDB" id="H2C0B0"/>
<dbReference type="Pfam" id="PF02837">
    <property type="entry name" value="Glyco_hydro_2_N"/>
    <property type="match status" value="1"/>
</dbReference>
<dbReference type="OrthoDB" id="9801077at2"/>
<evidence type="ECO:0000256" key="4">
    <source>
        <dbReference type="RuleBase" id="RU361154"/>
    </source>
</evidence>
<dbReference type="eggNOG" id="COG3250">
    <property type="taxonomic scope" value="Bacteria"/>
</dbReference>
<reference evidence="11" key="1">
    <citation type="journal article" date="2012" name="Stand. Genomic Sci.">
        <title>Genome sequence of the Antarctic rhodopsins-containing flavobacterium Gillisia limnaea type strain (R-8282(T)).</title>
        <authorList>
            <person name="Riedel T."/>
            <person name="Held B."/>
            <person name="Nolan M."/>
            <person name="Lucas S."/>
            <person name="Lapidus A."/>
            <person name="Tice H."/>
            <person name="Del Rio T.G."/>
            <person name="Cheng J.F."/>
            <person name="Han C."/>
            <person name="Tapia R."/>
            <person name="Goodwin L.A."/>
            <person name="Pitluck S."/>
            <person name="Liolios K."/>
            <person name="Mavromatis K."/>
            <person name="Pagani I."/>
            <person name="Ivanova N."/>
            <person name="Mikhailova N."/>
            <person name="Pati A."/>
            <person name="Chen A."/>
            <person name="Palaniappan K."/>
            <person name="Land M."/>
            <person name="Rohde M."/>
            <person name="Tindall B.J."/>
            <person name="Detter J.C."/>
            <person name="Goker M."/>
            <person name="Bristow J."/>
            <person name="Eisen J.A."/>
            <person name="Markowitz V."/>
            <person name="Hugenholtz P."/>
            <person name="Kyrpides N.C."/>
            <person name="Klenk H.P."/>
            <person name="Woyke T."/>
        </authorList>
    </citation>
    <scope>NUCLEOTIDE SEQUENCE [LARGE SCALE GENOMIC DNA]</scope>
    <source>
        <strain evidence="11">DSM 15749 / LMG 21470 / R-8282</strain>
    </source>
</reference>
<dbReference type="RefSeq" id="WP_006989832.1">
    <property type="nucleotide sequence ID" value="NZ_JH594606.1"/>
</dbReference>
<dbReference type="Gene3D" id="2.60.120.260">
    <property type="entry name" value="Galactose-binding domain-like"/>
    <property type="match status" value="1"/>
</dbReference>
<name>H2C0B0_GILLR</name>
<feature type="domain" description="Glycoside hydrolase family 2 catalytic" evidence="7">
    <location>
        <begin position="293"/>
        <end position="588"/>
    </location>
</feature>
<dbReference type="InterPro" id="IPR008979">
    <property type="entry name" value="Galactose-bd-like_sf"/>
</dbReference>
<keyword evidence="2 4" id="KW-0378">Hydrolase</keyword>
<keyword evidence="3 4" id="KW-0326">Glycosidase</keyword>
<dbReference type="InterPro" id="IPR051913">
    <property type="entry name" value="GH2_Domain-Containing"/>
</dbReference>
<dbReference type="InterPro" id="IPR006103">
    <property type="entry name" value="Glyco_hydro_2_cat"/>
</dbReference>
<feature type="domain" description="Glycoside hydrolase family 2 immunoglobulin-like beta-sandwich" evidence="6">
    <location>
        <begin position="183"/>
        <end position="285"/>
    </location>
</feature>
<sequence>MNTTIYLFAISFILSFNLAAQRNIQSLNSAWEFSLEKNDKKEIVNIPHTWNAEDAFRDGKEYFRGKGTYEKTLFAPVYYKNKRVFLKFEGSNQITGIFVNNEKIGEHRGGYIGFVFDISEALNIGEENQIRIEVDNAHNTDIPPLDADFNFYGGIYRDLELIVTEQVHFELANEAAGNILVKTPQVSEDKADIRIETKVVNNSVDKKSIEVSIDIFDPETQHIKKLSKKVQMKAGETNSVIFTHEIKTPGLWSPDTPNIYRIEARISEVNSEKILDDLFTKFGLRWFEIDAEEGFFLNGKPLKLIGANRHQDFKGLGNALPNVIHQTDYKTIKEMGANFIRTAHYPQDPEVYKICDELGLLVWSEVPIINDVTDTAAYHEISLKMQREQILQFFNHPSIVFWGYMNEIYIRLVFNNKITEAEKEAKIKTSVALAKKLENETKKLDPDRLSVMALHENELYNTSGIADIPDVIGWNLYFGWYSQGLENFGKFLDDQHKHYPDRPLIISEYGPGADIRIQTDDPKPWDYSEAYQLKLHESYLNQVLERDFIVGMAAWNFADFGSSFRQDAMPYINQKGLVNFDRSKKDIYYYYQARLLKEPFIYIEGANYDEKFLQDENDKVKINVFSNAKKVTLNVNDSLEFYAEVKNGLARFELQLPEGKHLLIAETEKVSHSRKIKVRYRSNLLYEIGKKNLLINVGTHVNYTDPVTKEIWISDQEYKIGGFGHVGGKVFQKSEDKFQGTASDIQGTEDDPLFQTMREGIKAYNFDVEKGDYKISLLFAEPDFNASEENIYNLDSSKNEKTINLRSFDIKINGKIVSKDFNLARDYGRIRAVEVFYKIKAENGITVEFEENSGKSVLSGIKLEKL</sequence>
<feature type="signal peptide" evidence="5">
    <location>
        <begin position="1"/>
        <end position="19"/>
    </location>
</feature>
<feature type="chain" id="PRO_5003560730" evidence="5">
    <location>
        <begin position="20"/>
        <end position="866"/>
    </location>
</feature>
<dbReference type="SUPFAM" id="SSF49303">
    <property type="entry name" value="beta-Galactosidase/glucuronidase domain"/>
    <property type="match status" value="1"/>
</dbReference>
<dbReference type="SUPFAM" id="SSF49785">
    <property type="entry name" value="Galactose-binding domain-like"/>
    <property type="match status" value="1"/>
</dbReference>
<gene>
    <name evidence="10" type="ORF">Gilli_2915</name>
</gene>
<dbReference type="InterPro" id="IPR006101">
    <property type="entry name" value="Glyco_hydro_2"/>
</dbReference>
<protein>
    <submittedName>
        <fullName evidence="10">Glycoside hydrolase family 2 sugar binding</fullName>
    </submittedName>
</protein>
<evidence type="ECO:0000256" key="5">
    <source>
        <dbReference type="SAM" id="SignalP"/>
    </source>
</evidence>
<dbReference type="Gene3D" id="3.20.20.80">
    <property type="entry name" value="Glycosidases"/>
    <property type="match status" value="1"/>
</dbReference>
<dbReference type="Proteomes" id="UP000003844">
    <property type="component" value="Unassembled WGS sequence"/>
</dbReference>
<evidence type="ECO:0000313" key="10">
    <source>
        <dbReference type="EMBL" id="EHQ03526.1"/>
    </source>
</evidence>
<organism evidence="10 11">
    <name type="scientific">Gillisia limnaea (strain DSM 15749 / LMG 21470 / R-8282)</name>
    <dbReference type="NCBI Taxonomy" id="865937"/>
    <lineage>
        <taxon>Bacteria</taxon>
        <taxon>Pseudomonadati</taxon>
        <taxon>Bacteroidota</taxon>
        <taxon>Flavobacteriia</taxon>
        <taxon>Flavobacteriales</taxon>
        <taxon>Flavobacteriaceae</taxon>
        <taxon>Gillisia</taxon>
    </lineage>
</organism>
<dbReference type="InterPro" id="IPR006102">
    <property type="entry name" value="Ig-like_GH2"/>
</dbReference>
<dbReference type="InterPro" id="IPR021720">
    <property type="entry name" value="Malectin_dom"/>
</dbReference>
<keyword evidence="5" id="KW-0732">Signal</keyword>
<evidence type="ECO:0000259" key="7">
    <source>
        <dbReference type="Pfam" id="PF02836"/>
    </source>
</evidence>
<dbReference type="PRINTS" id="PR00132">
    <property type="entry name" value="GLHYDRLASE2"/>
</dbReference>
<dbReference type="InterPro" id="IPR013783">
    <property type="entry name" value="Ig-like_fold"/>
</dbReference>
<dbReference type="GO" id="GO:0005975">
    <property type="term" value="P:carbohydrate metabolic process"/>
    <property type="evidence" value="ECO:0007669"/>
    <property type="project" value="InterPro"/>
</dbReference>
<dbReference type="Pfam" id="PF02836">
    <property type="entry name" value="Glyco_hydro_2_C"/>
    <property type="match status" value="1"/>
</dbReference>
<evidence type="ECO:0000256" key="3">
    <source>
        <dbReference type="ARBA" id="ARBA00023295"/>
    </source>
</evidence>
<dbReference type="PROSITE" id="PS00719">
    <property type="entry name" value="GLYCOSYL_HYDROL_F2_1"/>
    <property type="match status" value="1"/>
</dbReference>
<keyword evidence="11" id="KW-1185">Reference proteome</keyword>
<evidence type="ECO:0000259" key="9">
    <source>
        <dbReference type="Pfam" id="PF11721"/>
    </source>
</evidence>
<evidence type="ECO:0000256" key="2">
    <source>
        <dbReference type="ARBA" id="ARBA00022801"/>
    </source>
</evidence>
<evidence type="ECO:0000256" key="1">
    <source>
        <dbReference type="ARBA" id="ARBA00007401"/>
    </source>
</evidence>
<accession>H2C0B0</accession>
<dbReference type="Pfam" id="PF00703">
    <property type="entry name" value="Glyco_hydro_2"/>
    <property type="match status" value="1"/>
</dbReference>
<dbReference type="STRING" id="865937.Gilli_2915"/>
<dbReference type="InterPro" id="IPR017853">
    <property type="entry name" value="GH"/>
</dbReference>
<feature type="domain" description="Glycosyl hydrolases family 2 sugar binding" evidence="8">
    <location>
        <begin position="63"/>
        <end position="162"/>
    </location>
</feature>
<dbReference type="EMBL" id="JH594606">
    <property type="protein sequence ID" value="EHQ03526.1"/>
    <property type="molecule type" value="Genomic_DNA"/>
</dbReference>
<comment type="similarity">
    <text evidence="1 4">Belongs to the glycosyl hydrolase 2 family.</text>
</comment>
<dbReference type="GO" id="GO:0004553">
    <property type="term" value="F:hydrolase activity, hydrolyzing O-glycosyl compounds"/>
    <property type="evidence" value="ECO:0007669"/>
    <property type="project" value="InterPro"/>
</dbReference>
<dbReference type="Gene3D" id="2.60.40.10">
    <property type="entry name" value="Immunoglobulins"/>
    <property type="match status" value="1"/>
</dbReference>
<evidence type="ECO:0000259" key="6">
    <source>
        <dbReference type="Pfam" id="PF00703"/>
    </source>
</evidence>
<evidence type="ECO:0000313" key="11">
    <source>
        <dbReference type="Proteomes" id="UP000003844"/>
    </source>
</evidence>
<dbReference type="InterPro" id="IPR036156">
    <property type="entry name" value="Beta-gal/glucu_dom_sf"/>
</dbReference>
<evidence type="ECO:0000259" key="8">
    <source>
        <dbReference type="Pfam" id="PF02837"/>
    </source>
</evidence>